<proteinExistence type="predicted"/>
<dbReference type="OrthoDB" id="9959739at2"/>
<keyword evidence="2" id="KW-1185">Reference proteome</keyword>
<dbReference type="AlphaFoldDB" id="A0A1I3G5P2"/>
<evidence type="ECO:0000313" key="2">
    <source>
        <dbReference type="Proteomes" id="UP000199518"/>
    </source>
</evidence>
<accession>A0A1I3G5P2</accession>
<reference evidence="2" key="1">
    <citation type="submission" date="2016-10" db="EMBL/GenBank/DDBJ databases">
        <authorList>
            <person name="Varghese N."/>
            <person name="Submissions S."/>
        </authorList>
    </citation>
    <scope>NUCLEOTIDE SEQUENCE [LARGE SCALE GENOMIC DNA]</scope>
    <source>
        <strain evidence="2">DSM 26348</strain>
    </source>
</reference>
<gene>
    <name evidence="1" type="ORF">SAMN05421753_106198</name>
</gene>
<dbReference type="EMBL" id="FOQD01000006">
    <property type="protein sequence ID" value="SFI18783.1"/>
    <property type="molecule type" value="Genomic_DNA"/>
</dbReference>
<protein>
    <submittedName>
        <fullName evidence="1">Uncharacterized protein</fullName>
    </submittedName>
</protein>
<dbReference type="RefSeq" id="WP_092049636.1">
    <property type="nucleotide sequence ID" value="NZ_FOQD01000006.1"/>
</dbReference>
<organism evidence="1 2">
    <name type="scientific">Planctomicrobium piriforme</name>
    <dbReference type="NCBI Taxonomy" id="1576369"/>
    <lineage>
        <taxon>Bacteria</taxon>
        <taxon>Pseudomonadati</taxon>
        <taxon>Planctomycetota</taxon>
        <taxon>Planctomycetia</taxon>
        <taxon>Planctomycetales</taxon>
        <taxon>Planctomycetaceae</taxon>
        <taxon>Planctomicrobium</taxon>
    </lineage>
</organism>
<name>A0A1I3G5P2_9PLAN</name>
<sequence length="96" mass="10711">MTIELCRHAGDDHSHELQPRLLNRSLPLVCPSCQQPIALATGLCGNRLIQAILLQSERIGTELECGACGLRFVFHRSESIDSPRIMRFPRESLSSI</sequence>
<evidence type="ECO:0000313" key="1">
    <source>
        <dbReference type="EMBL" id="SFI18783.1"/>
    </source>
</evidence>
<dbReference type="STRING" id="1576369.SAMN05421753_106198"/>
<dbReference type="Proteomes" id="UP000199518">
    <property type="component" value="Unassembled WGS sequence"/>
</dbReference>